<sequence length="554" mass="61441">MINRSNSNIETSSPLISTHSKSNQQEKSTQPLRFRSFDAFYQQYNRKNSPGDSKSLNPANKTPIKNTSVKDKIELLKAIKNKESLASKSDVVRASDYYNIKGRVKKLCEKFQKCEGHSQFCSGLRSVIAKAKIQKSTKSPSSAVSSAVHTEPAENQPTNVLSTMETHVKLAVTKDAVKVVSLTISNDTKRTNNAELHTFIDTNAGSLGDQSPLIAKPDSTTGLDEAATNTHLIAKNLTKDTVVEKKPGTSSPKAPFPSRSASFKYASPTKHAVITRSVSSGEKSISVTSTHLIYSKSLSHTKTTLNTPRTELVKYGPLTCGMAPHDIDIGKYSVKNSLSTTEDSPSRRLSVSESLPLENSNTSLKPEDEALIDQVINRIVDDRQFCNAFFDRLESLNLGSKSESLQFDTMVDELQFLLDEDDEPETEVSEETKKAFDWFFNQPQVFDLEFTERNDRNLVTTIEESDASENSSLMGDEPSSKSSLKEESPKPSNKTGSFNWLSLYNHTRNPASTGYEMASNMNSSYMSSSFRENSFLGGYKADVFKNFDWFNFLG</sequence>
<organism evidence="2 3">
    <name type="scientific">Theileria orientalis</name>
    <dbReference type="NCBI Taxonomy" id="68886"/>
    <lineage>
        <taxon>Eukaryota</taxon>
        <taxon>Sar</taxon>
        <taxon>Alveolata</taxon>
        <taxon>Apicomplexa</taxon>
        <taxon>Aconoidasida</taxon>
        <taxon>Piroplasmida</taxon>
        <taxon>Theileriidae</taxon>
        <taxon>Theileria</taxon>
    </lineage>
</organism>
<evidence type="ECO:0000256" key="1">
    <source>
        <dbReference type="SAM" id="MobiDB-lite"/>
    </source>
</evidence>
<protein>
    <submittedName>
        <fullName evidence="2">Uncharacterized protein</fullName>
    </submittedName>
</protein>
<name>A0A976SL89_THEOR</name>
<feature type="compositionally biased region" description="Low complexity" evidence="1">
    <location>
        <begin position="138"/>
        <end position="148"/>
    </location>
</feature>
<dbReference type="AlphaFoldDB" id="A0A976SL89"/>
<feature type="region of interest" description="Disordered" evidence="1">
    <location>
        <begin position="138"/>
        <end position="157"/>
    </location>
</feature>
<gene>
    <name evidence="2" type="ORF">MACJ_003595</name>
</gene>
<feature type="region of interest" description="Disordered" evidence="1">
    <location>
        <begin position="1"/>
        <end position="29"/>
    </location>
</feature>
<proteinExistence type="predicted"/>
<accession>A0A976SL89</accession>
<dbReference type="Proteomes" id="UP000244803">
    <property type="component" value="Chromosome 2"/>
</dbReference>
<feature type="region of interest" description="Disordered" evidence="1">
    <location>
        <begin position="462"/>
        <end position="494"/>
    </location>
</feature>
<dbReference type="EMBL" id="CP056068">
    <property type="protein sequence ID" value="UVC54631.1"/>
    <property type="molecule type" value="Genomic_DNA"/>
</dbReference>
<reference evidence="2" key="1">
    <citation type="submission" date="2022-07" db="EMBL/GenBank/DDBJ databases">
        <title>Evaluation of T. orientalis genome assembly methods using nanopore sequencing and analysis of variation between genomes.</title>
        <authorList>
            <person name="Yam J."/>
            <person name="Micallef M.L."/>
            <person name="Liu M."/>
            <person name="Djordjevic S.P."/>
            <person name="Bogema D.R."/>
            <person name="Jenkins C."/>
        </authorList>
    </citation>
    <scope>NUCLEOTIDE SEQUENCE</scope>
    <source>
        <strain evidence="2">Fish Creek</strain>
    </source>
</reference>
<feature type="region of interest" description="Disordered" evidence="1">
    <location>
        <begin position="337"/>
        <end position="362"/>
    </location>
</feature>
<evidence type="ECO:0000313" key="3">
    <source>
        <dbReference type="Proteomes" id="UP000244803"/>
    </source>
</evidence>
<evidence type="ECO:0000313" key="2">
    <source>
        <dbReference type="EMBL" id="UVC54631.1"/>
    </source>
</evidence>
<feature type="compositionally biased region" description="Polar residues" evidence="1">
    <location>
        <begin position="462"/>
        <end position="473"/>
    </location>
</feature>